<name>A0A0C9YRK2_9AGAM</name>
<feature type="non-terminal residue" evidence="2">
    <location>
        <position position="1"/>
    </location>
</feature>
<dbReference type="OrthoDB" id="2653381at2759"/>
<proteinExistence type="predicted"/>
<accession>A0A0C9YRK2</accession>
<evidence type="ECO:0000313" key="3">
    <source>
        <dbReference type="Proteomes" id="UP000054018"/>
    </source>
</evidence>
<feature type="region of interest" description="Disordered" evidence="1">
    <location>
        <begin position="312"/>
        <end position="337"/>
    </location>
</feature>
<feature type="region of interest" description="Disordered" evidence="1">
    <location>
        <begin position="88"/>
        <end position="114"/>
    </location>
</feature>
<dbReference type="AlphaFoldDB" id="A0A0C9YRK2"/>
<sequence>PLNKKCQPVHSNGPEAYSSPGGRYPLLDISAPRLISSTNVLPDSLCPIESIRSTGKTAVSAVGNFSGSSETSVAKSDTIATQSLEAARTYPHSTGDRPGLAPDNAFESRAKSPTANDVVSAYSDESASMQLHIALFSPPSIPRIGLQRKATIRVAGSAVLKTRTAENRLAAYNKLSRASRPHTPSTPSVARSDGCRGEHTDGESIIHSHNGENEGYDAHYNWDAQTSALARRVARRRMPHITADTASAQENCQSIPKATDLDDSKSRVLCDITNAFGGTSTSAETAHQVPRPLSRPRRHRPRIPEELLQIDGKVSQSSKMSNGRWNNNQNGVRPFHG</sequence>
<reference evidence="2 3" key="1">
    <citation type="submission" date="2014-04" db="EMBL/GenBank/DDBJ databases">
        <authorList>
            <consortium name="DOE Joint Genome Institute"/>
            <person name="Kuo A."/>
            <person name="Kohler A."/>
            <person name="Costa M.D."/>
            <person name="Nagy L.G."/>
            <person name="Floudas D."/>
            <person name="Copeland A."/>
            <person name="Barry K.W."/>
            <person name="Cichocki N."/>
            <person name="Veneault-Fourrey C."/>
            <person name="LaButti K."/>
            <person name="Lindquist E.A."/>
            <person name="Lipzen A."/>
            <person name="Lundell T."/>
            <person name="Morin E."/>
            <person name="Murat C."/>
            <person name="Sun H."/>
            <person name="Tunlid A."/>
            <person name="Henrissat B."/>
            <person name="Grigoriev I.V."/>
            <person name="Hibbett D.S."/>
            <person name="Martin F."/>
            <person name="Nordberg H.P."/>
            <person name="Cantor M.N."/>
            <person name="Hua S.X."/>
        </authorList>
    </citation>
    <scope>NUCLEOTIDE SEQUENCE [LARGE SCALE GENOMIC DNA]</scope>
    <source>
        <strain evidence="2 3">441</strain>
    </source>
</reference>
<reference evidence="3" key="2">
    <citation type="submission" date="2015-01" db="EMBL/GenBank/DDBJ databases">
        <title>Evolutionary Origins and Diversification of the Mycorrhizal Mutualists.</title>
        <authorList>
            <consortium name="DOE Joint Genome Institute"/>
            <consortium name="Mycorrhizal Genomics Consortium"/>
            <person name="Kohler A."/>
            <person name="Kuo A."/>
            <person name="Nagy L.G."/>
            <person name="Floudas D."/>
            <person name="Copeland A."/>
            <person name="Barry K.W."/>
            <person name="Cichocki N."/>
            <person name="Veneault-Fourrey C."/>
            <person name="LaButti K."/>
            <person name="Lindquist E.A."/>
            <person name="Lipzen A."/>
            <person name="Lundell T."/>
            <person name="Morin E."/>
            <person name="Murat C."/>
            <person name="Riley R."/>
            <person name="Ohm R."/>
            <person name="Sun H."/>
            <person name="Tunlid A."/>
            <person name="Henrissat B."/>
            <person name="Grigoriev I.V."/>
            <person name="Hibbett D.S."/>
            <person name="Martin F."/>
        </authorList>
    </citation>
    <scope>NUCLEOTIDE SEQUENCE [LARGE SCALE GENOMIC DNA]</scope>
    <source>
        <strain evidence="3">441</strain>
    </source>
</reference>
<dbReference type="EMBL" id="KN833856">
    <property type="protein sequence ID" value="KIK16459.1"/>
    <property type="molecule type" value="Genomic_DNA"/>
</dbReference>
<evidence type="ECO:0000256" key="1">
    <source>
        <dbReference type="SAM" id="MobiDB-lite"/>
    </source>
</evidence>
<feature type="compositionally biased region" description="Basic and acidic residues" evidence="1">
    <location>
        <begin position="193"/>
        <end position="212"/>
    </location>
</feature>
<keyword evidence="3" id="KW-1185">Reference proteome</keyword>
<feature type="compositionally biased region" description="Polar residues" evidence="1">
    <location>
        <begin position="314"/>
        <end position="331"/>
    </location>
</feature>
<dbReference type="HOGENOM" id="CLU_825283_0_0_1"/>
<organism evidence="2 3">
    <name type="scientific">Pisolithus microcarpus 441</name>
    <dbReference type="NCBI Taxonomy" id="765257"/>
    <lineage>
        <taxon>Eukaryota</taxon>
        <taxon>Fungi</taxon>
        <taxon>Dikarya</taxon>
        <taxon>Basidiomycota</taxon>
        <taxon>Agaricomycotina</taxon>
        <taxon>Agaricomycetes</taxon>
        <taxon>Agaricomycetidae</taxon>
        <taxon>Boletales</taxon>
        <taxon>Sclerodermatineae</taxon>
        <taxon>Pisolithaceae</taxon>
        <taxon>Pisolithus</taxon>
    </lineage>
</organism>
<gene>
    <name evidence="2" type="ORF">PISMIDRAFT_686244</name>
</gene>
<dbReference type="Proteomes" id="UP000054018">
    <property type="component" value="Unassembled WGS sequence"/>
</dbReference>
<feature type="region of interest" description="Disordered" evidence="1">
    <location>
        <begin position="1"/>
        <end position="22"/>
    </location>
</feature>
<feature type="region of interest" description="Disordered" evidence="1">
    <location>
        <begin position="177"/>
        <end position="213"/>
    </location>
</feature>
<evidence type="ECO:0000313" key="2">
    <source>
        <dbReference type="EMBL" id="KIK16459.1"/>
    </source>
</evidence>
<feature type="region of interest" description="Disordered" evidence="1">
    <location>
        <begin position="279"/>
        <end position="300"/>
    </location>
</feature>
<protein>
    <submittedName>
        <fullName evidence="2">Uncharacterized protein</fullName>
    </submittedName>
</protein>